<dbReference type="InterPro" id="IPR007995">
    <property type="entry name" value="DUF742"/>
</dbReference>
<accession>A0A7W7FUM0</accession>
<protein>
    <recommendedName>
        <fullName evidence="3">DUF742 domain-containing protein</fullName>
    </recommendedName>
</protein>
<organism evidence="1 2">
    <name type="scientific">Crossiella cryophila</name>
    <dbReference type="NCBI Taxonomy" id="43355"/>
    <lineage>
        <taxon>Bacteria</taxon>
        <taxon>Bacillati</taxon>
        <taxon>Actinomycetota</taxon>
        <taxon>Actinomycetes</taxon>
        <taxon>Pseudonocardiales</taxon>
        <taxon>Pseudonocardiaceae</taxon>
        <taxon>Crossiella</taxon>
    </lineage>
</organism>
<comment type="caution">
    <text evidence="1">The sequence shown here is derived from an EMBL/GenBank/DDBJ whole genome shotgun (WGS) entry which is preliminary data.</text>
</comment>
<dbReference type="PANTHER" id="PTHR36221">
    <property type="entry name" value="DUF742 DOMAIN-CONTAINING PROTEIN"/>
    <property type="match status" value="1"/>
</dbReference>
<evidence type="ECO:0000313" key="1">
    <source>
        <dbReference type="EMBL" id="MBB4678185.1"/>
    </source>
</evidence>
<name>A0A7W7FUM0_9PSEU</name>
<dbReference type="PANTHER" id="PTHR36221:SF1">
    <property type="entry name" value="DUF742 DOMAIN-CONTAINING PROTEIN"/>
    <property type="match status" value="1"/>
</dbReference>
<keyword evidence="2" id="KW-1185">Reference proteome</keyword>
<proteinExistence type="predicted"/>
<dbReference type="Pfam" id="PF05331">
    <property type="entry name" value="DUF742"/>
    <property type="match status" value="1"/>
</dbReference>
<evidence type="ECO:0000313" key="2">
    <source>
        <dbReference type="Proteomes" id="UP000533598"/>
    </source>
</evidence>
<dbReference type="Proteomes" id="UP000533598">
    <property type="component" value="Unassembled WGS sequence"/>
</dbReference>
<dbReference type="EMBL" id="JACHMH010000001">
    <property type="protein sequence ID" value="MBB4678185.1"/>
    <property type="molecule type" value="Genomic_DNA"/>
</dbReference>
<reference evidence="1 2" key="1">
    <citation type="submission" date="2020-08" db="EMBL/GenBank/DDBJ databases">
        <title>Sequencing the genomes of 1000 actinobacteria strains.</title>
        <authorList>
            <person name="Klenk H.-P."/>
        </authorList>
    </citation>
    <scope>NUCLEOTIDE SEQUENCE [LARGE SCALE GENOMIC DNA]</scope>
    <source>
        <strain evidence="1 2">DSM 44230</strain>
    </source>
</reference>
<dbReference type="RefSeq" id="WP_185004047.1">
    <property type="nucleotide sequence ID" value="NZ_JACHMH010000001.1"/>
</dbReference>
<dbReference type="AlphaFoldDB" id="A0A7W7FUM0"/>
<gene>
    <name evidence="1" type="ORF">HNR67_004303</name>
</gene>
<evidence type="ECO:0008006" key="3">
    <source>
        <dbReference type="Google" id="ProtNLM"/>
    </source>
</evidence>
<sequence length="125" mass="13549">MTAIDPVVLFGPPDPVPLVRPYTRTGGRTGVDCGLLLESLLCADNAARRRRWLLPPEHEVIMALCQAPHSVAEVAAHTGLPLGVARVLLADMLELGLLLTCHSREFAEPPSLEFMARVLRGLHAL</sequence>